<dbReference type="Gene3D" id="1.10.840.10">
    <property type="entry name" value="Ras guanine-nucleotide exchange factors catalytic domain"/>
    <property type="match status" value="1"/>
</dbReference>
<name>A0A183J6M6_9BILA</name>
<dbReference type="Pfam" id="PF00617">
    <property type="entry name" value="RasGEF"/>
    <property type="match status" value="1"/>
</dbReference>
<dbReference type="PROSITE" id="PS00720">
    <property type="entry name" value="RASGEF"/>
    <property type="match status" value="1"/>
</dbReference>
<dbReference type="WBParaSite" id="SBAD_0001191001-mRNA-1">
    <property type="protein sequence ID" value="SBAD_0001191001-mRNA-1"/>
    <property type="gene ID" value="SBAD_0001191001"/>
</dbReference>
<dbReference type="InterPro" id="IPR036964">
    <property type="entry name" value="RASGEF_cat_dom_sf"/>
</dbReference>
<evidence type="ECO:0000259" key="4">
    <source>
        <dbReference type="PROSITE" id="PS50200"/>
    </source>
</evidence>
<accession>A0A183J6M6</accession>
<evidence type="ECO:0000259" key="3">
    <source>
        <dbReference type="PROSITE" id="PS50009"/>
    </source>
</evidence>
<dbReference type="InterPro" id="IPR001895">
    <property type="entry name" value="RASGEF_cat_dom"/>
</dbReference>
<dbReference type="InterPro" id="IPR000159">
    <property type="entry name" value="RA_dom"/>
</dbReference>
<proteinExistence type="predicted"/>
<dbReference type="EMBL" id="UZAM01015831">
    <property type="protein sequence ID" value="VDP40763.1"/>
    <property type="molecule type" value="Genomic_DNA"/>
</dbReference>
<dbReference type="PROSITE" id="PS50200">
    <property type="entry name" value="RA"/>
    <property type="match status" value="1"/>
</dbReference>
<gene>
    <name evidence="5" type="ORF">SBAD_LOCUS11523</name>
</gene>
<dbReference type="InterPro" id="IPR023578">
    <property type="entry name" value="Ras_GEF_dom_sf"/>
</dbReference>
<organism evidence="7">
    <name type="scientific">Soboliphyme baturini</name>
    <dbReference type="NCBI Taxonomy" id="241478"/>
    <lineage>
        <taxon>Eukaryota</taxon>
        <taxon>Metazoa</taxon>
        <taxon>Ecdysozoa</taxon>
        <taxon>Nematoda</taxon>
        <taxon>Enoplea</taxon>
        <taxon>Dorylaimia</taxon>
        <taxon>Dioctophymatida</taxon>
        <taxon>Dioctophymatoidea</taxon>
        <taxon>Soboliphymatidae</taxon>
        <taxon>Soboliphyme</taxon>
    </lineage>
</organism>
<sequence length="418" mass="47899">MYCAVLQDSQIYPQLHTEMAVVEQLLSAREKALSANARPPAIILQGGQHVSTPMDYPARPFDLCVVRVYNSADGNSVLLTVRIDDTAAKVKGAAAQKFEISDGDETELAEIKSNGEKAIFTGNEKSVASMQTPNGRLYLLHKGKGDMMVSKTLETCEVSRVSNLCFDETTYVSTLEEINSADFAQYLLMYHWQLFLNLHECELLYQTLGREHFPGKVSINLDLLIRRFNELQFWVITEILLCSNLSKRVNLLKKVIKIALHAKTNQDLLSFFAIVLGISNVAISRLTQTWEKLPTKFRKMFYNFENLLDPSRNHRAYRLFVSKITSPVIPFIPLLLKDLLFAHEGNKTFFEGMVNFEKMHMIGQPLRNIRRYKEPMAAENASMRLAPEILRSIRNFKVIDNQRHFLYLSEKLEPRKSR</sequence>
<dbReference type="OrthoDB" id="21144at2759"/>
<dbReference type="PANTHER" id="PTHR23113">
    <property type="entry name" value="GUANINE NUCLEOTIDE EXCHANGE FACTOR"/>
    <property type="match status" value="1"/>
</dbReference>
<keyword evidence="6" id="KW-1185">Reference proteome</keyword>
<evidence type="ECO:0000256" key="1">
    <source>
        <dbReference type="ARBA" id="ARBA00022658"/>
    </source>
</evidence>
<dbReference type="PROSITE" id="PS50009">
    <property type="entry name" value="RASGEF_CAT"/>
    <property type="match status" value="1"/>
</dbReference>
<dbReference type="GO" id="GO:0007265">
    <property type="term" value="P:Ras protein signal transduction"/>
    <property type="evidence" value="ECO:0007669"/>
    <property type="project" value="TreeGrafter"/>
</dbReference>
<dbReference type="Gene3D" id="3.10.20.90">
    <property type="entry name" value="Phosphatidylinositol 3-kinase Catalytic Subunit, Chain A, domain 1"/>
    <property type="match status" value="1"/>
</dbReference>
<feature type="domain" description="Ras-associating" evidence="4">
    <location>
        <begin position="62"/>
        <end position="144"/>
    </location>
</feature>
<reference evidence="5 6" key="2">
    <citation type="submission" date="2018-11" db="EMBL/GenBank/DDBJ databases">
        <authorList>
            <consortium name="Pathogen Informatics"/>
        </authorList>
    </citation>
    <scope>NUCLEOTIDE SEQUENCE [LARGE SCALE GENOMIC DNA]</scope>
</reference>
<dbReference type="InterPro" id="IPR008937">
    <property type="entry name" value="Ras-like_GEF"/>
</dbReference>
<reference evidence="7" key="1">
    <citation type="submission" date="2016-06" db="UniProtKB">
        <authorList>
            <consortium name="WormBaseParasite"/>
        </authorList>
    </citation>
    <scope>IDENTIFICATION</scope>
</reference>
<dbReference type="Proteomes" id="UP000270296">
    <property type="component" value="Unassembled WGS sequence"/>
</dbReference>
<dbReference type="InterPro" id="IPR019804">
    <property type="entry name" value="Ras_G-nucl-exch_fac_CS"/>
</dbReference>
<dbReference type="GO" id="GO:0005886">
    <property type="term" value="C:plasma membrane"/>
    <property type="evidence" value="ECO:0007669"/>
    <property type="project" value="TreeGrafter"/>
</dbReference>
<dbReference type="InterPro" id="IPR029071">
    <property type="entry name" value="Ubiquitin-like_domsf"/>
</dbReference>
<dbReference type="SUPFAM" id="SSF54236">
    <property type="entry name" value="Ubiquitin-like"/>
    <property type="match status" value="1"/>
</dbReference>
<evidence type="ECO:0000313" key="5">
    <source>
        <dbReference type="EMBL" id="VDP40763.1"/>
    </source>
</evidence>
<evidence type="ECO:0000313" key="6">
    <source>
        <dbReference type="Proteomes" id="UP000270296"/>
    </source>
</evidence>
<feature type="domain" description="Ras-GEF" evidence="3">
    <location>
        <begin position="179"/>
        <end position="415"/>
    </location>
</feature>
<dbReference type="PANTHER" id="PTHR23113:SF327">
    <property type="entry name" value="EXCHANGE PROTEIN DIRECTLY ACTIVATED BY CAMP, ISOFORM E"/>
    <property type="match status" value="1"/>
</dbReference>
<dbReference type="SMART" id="SM00147">
    <property type="entry name" value="RasGEF"/>
    <property type="match status" value="1"/>
</dbReference>
<dbReference type="CDD" id="cd00155">
    <property type="entry name" value="RasGEF"/>
    <property type="match status" value="1"/>
</dbReference>
<evidence type="ECO:0000313" key="7">
    <source>
        <dbReference type="WBParaSite" id="SBAD_0001191001-mRNA-1"/>
    </source>
</evidence>
<dbReference type="AlphaFoldDB" id="A0A183J6M6"/>
<dbReference type="SUPFAM" id="SSF48366">
    <property type="entry name" value="Ras GEF"/>
    <property type="match status" value="1"/>
</dbReference>
<keyword evidence="1 2" id="KW-0344">Guanine-nucleotide releasing factor</keyword>
<protein>
    <submittedName>
        <fullName evidence="7">Ras-GEF domain-containing protein</fullName>
    </submittedName>
</protein>
<dbReference type="GO" id="GO:0005085">
    <property type="term" value="F:guanyl-nucleotide exchange factor activity"/>
    <property type="evidence" value="ECO:0007669"/>
    <property type="project" value="UniProtKB-KW"/>
</dbReference>
<evidence type="ECO:0000256" key="2">
    <source>
        <dbReference type="PROSITE-ProRule" id="PRU00168"/>
    </source>
</evidence>